<dbReference type="InterPro" id="IPR001193">
    <property type="entry name" value="MBTPS2"/>
</dbReference>
<evidence type="ECO:0000313" key="10">
    <source>
        <dbReference type="Proteomes" id="UP001218218"/>
    </source>
</evidence>
<feature type="transmembrane region" description="Helical" evidence="6">
    <location>
        <begin position="192"/>
        <end position="213"/>
    </location>
</feature>
<gene>
    <name evidence="9" type="ORF">DFH08DRAFT_257712</name>
</gene>
<dbReference type="Proteomes" id="UP001218218">
    <property type="component" value="Unassembled WGS sequence"/>
</dbReference>
<organism evidence="9 10">
    <name type="scientific">Mycena albidolilacea</name>
    <dbReference type="NCBI Taxonomy" id="1033008"/>
    <lineage>
        <taxon>Eukaryota</taxon>
        <taxon>Fungi</taxon>
        <taxon>Dikarya</taxon>
        <taxon>Basidiomycota</taxon>
        <taxon>Agaricomycotina</taxon>
        <taxon>Agaricomycetes</taxon>
        <taxon>Agaricomycetidae</taxon>
        <taxon>Agaricales</taxon>
        <taxon>Marasmiineae</taxon>
        <taxon>Mycenaceae</taxon>
        <taxon>Mycena</taxon>
    </lineage>
</organism>
<dbReference type="Pfam" id="PF02163">
    <property type="entry name" value="Peptidase_M50"/>
    <property type="match status" value="1"/>
</dbReference>
<evidence type="ECO:0000256" key="2">
    <source>
        <dbReference type="ARBA" id="ARBA00022692"/>
    </source>
</evidence>
<dbReference type="PANTHER" id="PTHR13325:SF3">
    <property type="entry name" value="MEMBRANE-BOUND TRANSCRIPTION FACTOR SITE-2 PROTEASE"/>
    <property type="match status" value="1"/>
</dbReference>
<feature type="signal peptide" evidence="7">
    <location>
        <begin position="1"/>
        <end position="16"/>
    </location>
</feature>
<feature type="domain" description="Peptidase M50" evidence="8">
    <location>
        <begin position="173"/>
        <end position="485"/>
    </location>
</feature>
<dbReference type="PANTHER" id="PTHR13325">
    <property type="entry name" value="PROTEASE M50 MEMBRANE-BOUND TRANSCRIPTION FACTOR SITE 2 PROTEASE"/>
    <property type="match status" value="1"/>
</dbReference>
<proteinExistence type="predicted"/>
<evidence type="ECO:0000256" key="7">
    <source>
        <dbReference type="SAM" id="SignalP"/>
    </source>
</evidence>
<dbReference type="InterPro" id="IPR008915">
    <property type="entry name" value="Peptidase_M50"/>
</dbReference>
<sequence length="544" mass="59817">MNLALVLLLVWTIIHGANYFLHLKNARSILPTSRGPHSLGRRRNYFWDSRTTQVILNKFHLRVQTSAWNSRHDILAKAVAARPGARLRSALAYFYNVGWVVGVLGTITALGLLVWNCGHALVPFIHAALTPSAAAPLSRRGLEIVEKTVAPRGTGIQPIIPGWTVPLNHLPVILLAVFFSQIVHELGHALSAALDAIPIMSAGASFTVVIPAAFVSFPSTTLEALKPFARSRIIAAGPFHNFVFWTLLVLVDRAGMGDFLTRTVYRDVSHIGRVVVGMDGDSDLWGHLPLGSLITKLDDTPLGSVNDDIWTAYLTSSRSSSLSLGWCVDRAAYLASSRSCCDSNVISLLSCFVAVSSAENGCLDAIPALTDEQEQRCASDAGCSDASLCVRPDESAQILRLTIHTEGKDRVILWSGPLVEVHEQVEIGKFLPRFWLLPLWRYSSTRLFWDYLKMATLSLYFFNLLPLPYLDGAQFVQALLDMVFKADTGFDQYDIDALEAASTASHGTQRRDRGRWKERLGKGIPIATTCLFVLSVLLALTNIR</sequence>
<keyword evidence="4 6" id="KW-0472">Membrane</keyword>
<name>A0AAD7AMP6_9AGAR</name>
<evidence type="ECO:0000256" key="6">
    <source>
        <dbReference type="SAM" id="Phobius"/>
    </source>
</evidence>
<protein>
    <recommendedName>
        <fullName evidence="5">Endopeptidase S2P</fullName>
    </recommendedName>
</protein>
<dbReference type="GO" id="GO:0012505">
    <property type="term" value="C:endomembrane system"/>
    <property type="evidence" value="ECO:0007669"/>
    <property type="project" value="UniProtKB-SubCell"/>
</dbReference>
<keyword evidence="2 6" id="KW-0812">Transmembrane</keyword>
<dbReference type="GO" id="GO:1905897">
    <property type="term" value="P:regulation of response to endoplasmic reticulum stress"/>
    <property type="evidence" value="ECO:0007669"/>
    <property type="project" value="TreeGrafter"/>
</dbReference>
<dbReference type="GO" id="GO:0004222">
    <property type="term" value="F:metalloendopeptidase activity"/>
    <property type="evidence" value="ECO:0007669"/>
    <property type="project" value="InterPro"/>
</dbReference>
<feature type="transmembrane region" description="Helical" evidence="6">
    <location>
        <begin position="93"/>
        <end position="114"/>
    </location>
</feature>
<feature type="transmembrane region" description="Helical" evidence="6">
    <location>
        <begin position="159"/>
        <end position="180"/>
    </location>
</feature>
<feature type="chain" id="PRO_5041948256" description="Endopeptidase S2P" evidence="7">
    <location>
        <begin position="17"/>
        <end position="544"/>
    </location>
</feature>
<evidence type="ECO:0000259" key="8">
    <source>
        <dbReference type="Pfam" id="PF02163"/>
    </source>
</evidence>
<keyword evidence="10" id="KW-1185">Reference proteome</keyword>
<reference evidence="9" key="1">
    <citation type="submission" date="2023-03" db="EMBL/GenBank/DDBJ databases">
        <title>Massive genome expansion in bonnet fungi (Mycena s.s.) driven by repeated elements and novel gene families across ecological guilds.</title>
        <authorList>
            <consortium name="Lawrence Berkeley National Laboratory"/>
            <person name="Harder C.B."/>
            <person name="Miyauchi S."/>
            <person name="Viragh M."/>
            <person name="Kuo A."/>
            <person name="Thoen E."/>
            <person name="Andreopoulos B."/>
            <person name="Lu D."/>
            <person name="Skrede I."/>
            <person name="Drula E."/>
            <person name="Henrissat B."/>
            <person name="Morin E."/>
            <person name="Kohler A."/>
            <person name="Barry K."/>
            <person name="LaButti K."/>
            <person name="Morin E."/>
            <person name="Salamov A."/>
            <person name="Lipzen A."/>
            <person name="Mereny Z."/>
            <person name="Hegedus B."/>
            <person name="Baldrian P."/>
            <person name="Stursova M."/>
            <person name="Weitz H."/>
            <person name="Taylor A."/>
            <person name="Grigoriev I.V."/>
            <person name="Nagy L.G."/>
            <person name="Martin F."/>
            <person name="Kauserud H."/>
        </authorList>
    </citation>
    <scope>NUCLEOTIDE SEQUENCE</scope>
    <source>
        <strain evidence="9">CBHHK002</strain>
    </source>
</reference>
<evidence type="ECO:0000256" key="3">
    <source>
        <dbReference type="ARBA" id="ARBA00022989"/>
    </source>
</evidence>
<dbReference type="GO" id="GO:0016020">
    <property type="term" value="C:membrane"/>
    <property type="evidence" value="ECO:0007669"/>
    <property type="project" value="InterPro"/>
</dbReference>
<evidence type="ECO:0000256" key="4">
    <source>
        <dbReference type="ARBA" id="ARBA00023136"/>
    </source>
</evidence>
<keyword evidence="7" id="KW-0732">Signal</keyword>
<comment type="caution">
    <text evidence="9">The sequence shown here is derived from an EMBL/GenBank/DDBJ whole genome shotgun (WGS) entry which is preliminary data.</text>
</comment>
<feature type="transmembrane region" description="Helical" evidence="6">
    <location>
        <begin position="233"/>
        <end position="251"/>
    </location>
</feature>
<evidence type="ECO:0000313" key="9">
    <source>
        <dbReference type="EMBL" id="KAJ7363746.1"/>
    </source>
</evidence>
<dbReference type="EMBL" id="JARIHO010000003">
    <property type="protein sequence ID" value="KAJ7363746.1"/>
    <property type="molecule type" value="Genomic_DNA"/>
</dbReference>
<dbReference type="PRINTS" id="PR01000">
    <property type="entry name" value="SREBPS2PTASE"/>
</dbReference>
<comment type="subcellular location">
    <subcellularLocation>
        <location evidence="1">Endomembrane system</location>
        <topology evidence="1">Multi-pass membrane protein</topology>
    </subcellularLocation>
</comment>
<dbReference type="AlphaFoldDB" id="A0AAD7AMP6"/>
<evidence type="ECO:0000256" key="1">
    <source>
        <dbReference type="ARBA" id="ARBA00004127"/>
    </source>
</evidence>
<keyword evidence="3 6" id="KW-1133">Transmembrane helix</keyword>
<accession>A0AAD7AMP6</accession>
<dbReference type="GO" id="GO:0031293">
    <property type="term" value="P:membrane protein intracellular domain proteolysis"/>
    <property type="evidence" value="ECO:0007669"/>
    <property type="project" value="TreeGrafter"/>
</dbReference>
<evidence type="ECO:0000256" key="5">
    <source>
        <dbReference type="ARBA" id="ARBA00032658"/>
    </source>
</evidence>
<dbReference type="GO" id="GO:0005737">
    <property type="term" value="C:cytoplasm"/>
    <property type="evidence" value="ECO:0007669"/>
    <property type="project" value="TreeGrafter"/>
</dbReference>
<feature type="transmembrane region" description="Helical" evidence="6">
    <location>
        <begin position="520"/>
        <end position="540"/>
    </location>
</feature>